<dbReference type="EMBL" id="BSRA01000004">
    <property type="protein sequence ID" value="GLV13183.1"/>
    <property type="molecule type" value="Genomic_DNA"/>
</dbReference>
<name>A0A1H2R556_9BACL</name>
<dbReference type="InterPro" id="IPR000594">
    <property type="entry name" value="ThiF_NAD_FAD-bd"/>
</dbReference>
<dbReference type="Proteomes" id="UP001157137">
    <property type="component" value="Unassembled WGS sequence"/>
</dbReference>
<evidence type="ECO:0000313" key="3">
    <source>
        <dbReference type="EMBL" id="GLV13183.1"/>
    </source>
</evidence>
<dbReference type="STRING" id="89784.SAMN04489725_102164"/>
<proteinExistence type="inferred from homology"/>
<feature type="domain" description="THIF-type NAD/FAD binding fold" evidence="2">
    <location>
        <begin position="6"/>
        <end position="243"/>
    </location>
</feature>
<sequence>MNDERYSRQIRFRPIGGVGQERLRAARIAIVGMGALGTVSAAQLARAGIGYVRVIDRDVIEPSNLQRQSLYTEADARAGRPKAIAAAEALRSANSDITVEPVVDDVHAGNAESLLADVDVIVDGSDNFQVRYLLNDVAVKHGLPWAYAGAVSSHGTAAFFRPGQTPCFVCLLGPDAGGGHDTCETVGVIAPVVAMVASYQVAEILKYLTGNLDALSDAIFQVDVWQNEFHQTALGEPSLQCPCCVNREFQALAGSRGALTVSLCGRQTVQVRPTTSRPLSLDRLADRLRALGEVRVNEHLLRWQQGEIAISVFPDGRALVHGTDDPARARSLYAQYIGM</sequence>
<dbReference type="InterPro" id="IPR045886">
    <property type="entry name" value="ThiF/MoeB/HesA"/>
</dbReference>
<dbReference type="PANTHER" id="PTHR10953:SF102">
    <property type="entry name" value="ADENYLYLTRANSFERASE AND SULFURTRANSFERASE MOCS3"/>
    <property type="match status" value="1"/>
</dbReference>
<evidence type="ECO:0000313" key="5">
    <source>
        <dbReference type="Proteomes" id="UP000182589"/>
    </source>
</evidence>
<dbReference type="InterPro" id="IPR035985">
    <property type="entry name" value="Ubiquitin-activating_enz"/>
</dbReference>
<dbReference type="Proteomes" id="UP000182589">
    <property type="component" value="Unassembled WGS sequence"/>
</dbReference>
<protein>
    <submittedName>
        <fullName evidence="4">Adenylyltransferase and sulfurtransferase</fullName>
    </submittedName>
    <submittedName>
        <fullName evidence="3">Thiamine/molybdopterin biosynthesis protein MoeB</fullName>
    </submittedName>
</protein>
<evidence type="ECO:0000256" key="1">
    <source>
        <dbReference type="ARBA" id="ARBA00009919"/>
    </source>
</evidence>
<dbReference type="EMBL" id="FNOJ01000002">
    <property type="protein sequence ID" value="SDW14465.1"/>
    <property type="molecule type" value="Genomic_DNA"/>
</dbReference>
<accession>A0A1H2R556</accession>
<keyword evidence="4" id="KW-0548">Nucleotidyltransferase</keyword>
<reference evidence="4" key="1">
    <citation type="submission" date="2016-10" db="EMBL/GenBank/DDBJ databases">
        <authorList>
            <person name="de Groot N.N."/>
        </authorList>
    </citation>
    <scope>NUCLEOTIDE SEQUENCE [LARGE SCALE GENOMIC DNA]</scope>
    <source>
        <strain evidence="4">DSM 12489</strain>
    </source>
</reference>
<dbReference type="GO" id="GO:0008641">
    <property type="term" value="F:ubiquitin-like modifier activating enzyme activity"/>
    <property type="evidence" value="ECO:0007669"/>
    <property type="project" value="InterPro"/>
</dbReference>
<comment type="similarity">
    <text evidence="1">Belongs to the HesA/MoeB/ThiF family.</text>
</comment>
<dbReference type="Gene3D" id="3.40.50.720">
    <property type="entry name" value="NAD(P)-binding Rossmann-like Domain"/>
    <property type="match status" value="1"/>
</dbReference>
<dbReference type="RefSeq" id="WP_006448295.1">
    <property type="nucleotide sequence ID" value="NZ_BSRA01000004.1"/>
</dbReference>
<dbReference type="GO" id="GO:0005829">
    <property type="term" value="C:cytosol"/>
    <property type="evidence" value="ECO:0007669"/>
    <property type="project" value="TreeGrafter"/>
</dbReference>
<dbReference type="FunFam" id="3.40.50.720:FF:000080">
    <property type="entry name" value="Thiazole biosynthesis adenylyltransferase ThiF"/>
    <property type="match status" value="1"/>
</dbReference>
<dbReference type="CDD" id="cd00757">
    <property type="entry name" value="ThiF_MoeB_HesA_family"/>
    <property type="match status" value="1"/>
</dbReference>
<evidence type="ECO:0000313" key="4">
    <source>
        <dbReference type="EMBL" id="SDW14465.1"/>
    </source>
</evidence>
<dbReference type="GO" id="GO:0008146">
    <property type="term" value="F:sulfotransferase activity"/>
    <property type="evidence" value="ECO:0007669"/>
    <property type="project" value="TreeGrafter"/>
</dbReference>
<dbReference type="Pfam" id="PF00899">
    <property type="entry name" value="ThiF"/>
    <property type="match status" value="1"/>
</dbReference>
<evidence type="ECO:0000259" key="2">
    <source>
        <dbReference type="Pfam" id="PF00899"/>
    </source>
</evidence>
<dbReference type="SUPFAM" id="SSF69572">
    <property type="entry name" value="Activating enzymes of the ubiquitin-like proteins"/>
    <property type="match status" value="1"/>
</dbReference>
<reference evidence="3" key="3">
    <citation type="submission" date="2023-02" db="EMBL/GenBank/DDBJ databases">
        <title>Proposal of a novel subspecies: Alicyclobacillus hesperidum subspecies aegle.</title>
        <authorList>
            <person name="Goto K."/>
            <person name="Fujii T."/>
            <person name="Yasui K."/>
            <person name="Mochida K."/>
            <person name="Kato-Tanaka Y."/>
            <person name="Morohoshi S."/>
            <person name="An S.Y."/>
            <person name="Kasai H."/>
            <person name="Yokota A."/>
        </authorList>
    </citation>
    <scope>NUCLEOTIDE SEQUENCE</scope>
    <source>
        <strain evidence="3">DSM 12766</strain>
    </source>
</reference>
<organism evidence="4 5">
    <name type="scientific">Alicyclobacillus hesperidum</name>
    <dbReference type="NCBI Taxonomy" id="89784"/>
    <lineage>
        <taxon>Bacteria</taxon>
        <taxon>Bacillati</taxon>
        <taxon>Bacillota</taxon>
        <taxon>Bacilli</taxon>
        <taxon>Bacillales</taxon>
        <taxon>Alicyclobacillaceae</taxon>
        <taxon>Alicyclobacillus</taxon>
    </lineage>
</organism>
<dbReference type="AlphaFoldDB" id="A0A1H2R556"/>
<reference evidence="5" key="2">
    <citation type="submission" date="2016-10" db="EMBL/GenBank/DDBJ databases">
        <authorList>
            <person name="Varghese N."/>
        </authorList>
    </citation>
    <scope>NUCLEOTIDE SEQUENCE [LARGE SCALE GENOMIC DNA]</scope>
    <source>
        <strain evidence="5">DSM 12489</strain>
    </source>
</reference>
<dbReference type="GO" id="GO:0016779">
    <property type="term" value="F:nucleotidyltransferase activity"/>
    <property type="evidence" value="ECO:0007669"/>
    <property type="project" value="UniProtKB-KW"/>
</dbReference>
<keyword evidence="5" id="KW-1185">Reference proteome</keyword>
<keyword evidence="4" id="KW-0808">Transferase</keyword>
<gene>
    <name evidence="3" type="primary">moeB</name>
    <name evidence="3" type="ORF">Heshes_08670</name>
    <name evidence="4" type="ORF">SAMN04489725_102164</name>
</gene>
<dbReference type="PANTHER" id="PTHR10953">
    <property type="entry name" value="UBIQUITIN-ACTIVATING ENZYME E1"/>
    <property type="match status" value="1"/>
</dbReference>
<dbReference type="GO" id="GO:0004792">
    <property type="term" value="F:thiosulfate-cyanide sulfurtransferase activity"/>
    <property type="evidence" value="ECO:0007669"/>
    <property type="project" value="TreeGrafter"/>
</dbReference>